<sequence>MEAKVSKLFVRVSLSSRNSKVAWAYTDDHSQWFLISMCVMIPIASQHNLPLTVQRSKSVAVFYSCVIVIFLITGCTLDSSVLARNYKRWKTHIYILCQCFLTCSALMIGIVSAAGTNRSLDAGVLIGLTVLGTLPTTISSNVVMTAQANGNQELTLVETTIGNFLGVFTSPALVVMYTTVPTWYNNILPHGSNEAFPPIYRRVLKQLGLSIYVPLVVGQIIRYFYKPYCDLIFKKYKLNKLGSVAILVILWSTYDQAFATGAFSHINTASIMFMIFTLIGIWAAWFSLGFGVSVLLRYPRKDVIAITYCVAAKGPAIGVPLVDRIWETLDLETQSKIQVPIAIYQTMQIAFGSLMVSLLRRYIEREEVRKEREKIGGDEESIVDDGRV</sequence>
<accession>A0A8H6VGT6</accession>
<dbReference type="PANTHER" id="PTHR18640">
    <property type="entry name" value="SOLUTE CARRIER FAMILY 10 MEMBER 7"/>
    <property type="match status" value="1"/>
</dbReference>
<feature type="transmembrane region" description="Helical" evidence="1">
    <location>
        <begin position="93"/>
        <end position="116"/>
    </location>
</feature>
<evidence type="ECO:0000313" key="3">
    <source>
        <dbReference type="Proteomes" id="UP000660729"/>
    </source>
</evidence>
<reference evidence="2" key="1">
    <citation type="submission" date="2020-04" db="EMBL/GenBank/DDBJ databases">
        <title>Draft genome resource of the tomato pathogen Pseudocercospora fuligena.</title>
        <authorList>
            <person name="Zaccaron A."/>
        </authorList>
    </citation>
    <scope>NUCLEOTIDE SEQUENCE</scope>
    <source>
        <strain evidence="2">PF001</strain>
    </source>
</reference>
<dbReference type="AlphaFoldDB" id="A0A8H6VGT6"/>
<feature type="transmembrane region" description="Helical" evidence="1">
    <location>
        <begin position="303"/>
        <end position="322"/>
    </location>
</feature>
<keyword evidence="1" id="KW-0472">Membrane</keyword>
<feature type="transmembrane region" description="Helical" evidence="1">
    <location>
        <begin position="122"/>
        <end position="143"/>
    </location>
</feature>
<dbReference type="GO" id="GO:0005886">
    <property type="term" value="C:plasma membrane"/>
    <property type="evidence" value="ECO:0007669"/>
    <property type="project" value="TreeGrafter"/>
</dbReference>
<feature type="transmembrane region" description="Helical" evidence="1">
    <location>
        <begin position="274"/>
        <end position="296"/>
    </location>
</feature>
<feature type="transmembrane region" description="Helical" evidence="1">
    <location>
        <begin position="342"/>
        <end position="363"/>
    </location>
</feature>
<evidence type="ECO:0000256" key="1">
    <source>
        <dbReference type="SAM" id="Phobius"/>
    </source>
</evidence>
<dbReference type="Gene3D" id="1.20.1530.20">
    <property type="match status" value="1"/>
</dbReference>
<feature type="transmembrane region" description="Helical" evidence="1">
    <location>
        <begin position="60"/>
        <end position="81"/>
    </location>
</feature>
<dbReference type="OrthoDB" id="188035at2759"/>
<keyword evidence="3" id="KW-1185">Reference proteome</keyword>
<dbReference type="Proteomes" id="UP000660729">
    <property type="component" value="Unassembled WGS sequence"/>
</dbReference>
<name>A0A8H6VGT6_9PEZI</name>
<comment type="caution">
    <text evidence="2">The sequence shown here is derived from an EMBL/GenBank/DDBJ whole genome shotgun (WGS) entry which is preliminary data.</text>
</comment>
<feature type="transmembrane region" description="Helical" evidence="1">
    <location>
        <begin position="164"/>
        <end position="184"/>
    </location>
</feature>
<feature type="transmembrane region" description="Helical" evidence="1">
    <location>
        <begin position="204"/>
        <end position="225"/>
    </location>
</feature>
<proteinExistence type="predicted"/>
<organism evidence="2 3">
    <name type="scientific">Pseudocercospora fuligena</name>
    <dbReference type="NCBI Taxonomy" id="685502"/>
    <lineage>
        <taxon>Eukaryota</taxon>
        <taxon>Fungi</taxon>
        <taxon>Dikarya</taxon>
        <taxon>Ascomycota</taxon>
        <taxon>Pezizomycotina</taxon>
        <taxon>Dothideomycetes</taxon>
        <taxon>Dothideomycetidae</taxon>
        <taxon>Mycosphaerellales</taxon>
        <taxon>Mycosphaerellaceae</taxon>
        <taxon>Pseudocercospora</taxon>
    </lineage>
</organism>
<dbReference type="InterPro" id="IPR038770">
    <property type="entry name" value="Na+/solute_symporter_sf"/>
</dbReference>
<keyword evidence="1" id="KW-0812">Transmembrane</keyword>
<dbReference type="Pfam" id="PF13593">
    <property type="entry name" value="SBF_like"/>
    <property type="match status" value="1"/>
</dbReference>
<keyword evidence="1" id="KW-1133">Transmembrane helix</keyword>
<protein>
    <submittedName>
        <fullName evidence="2">Solute carrier RCH1</fullName>
    </submittedName>
</protein>
<feature type="transmembrane region" description="Helical" evidence="1">
    <location>
        <begin position="237"/>
        <end position="254"/>
    </location>
</feature>
<evidence type="ECO:0000313" key="2">
    <source>
        <dbReference type="EMBL" id="KAF7190945.1"/>
    </source>
</evidence>
<dbReference type="PANTHER" id="PTHR18640:SF5">
    <property type="entry name" value="SODIUM_BILE ACID COTRANSPORTER 7"/>
    <property type="match status" value="1"/>
</dbReference>
<gene>
    <name evidence="2" type="ORF">HII31_08104</name>
</gene>
<dbReference type="InterPro" id="IPR016833">
    <property type="entry name" value="Put_Na-Bile_cotransptr"/>
</dbReference>
<dbReference type="EMBL" id="JABCIY010000168">
    <property type="protein sequence ID" value="KAF7190945.1"/>
    <property type="molecule type" value="Genomic_DNA"/>
</dbReference>